<comment type="caution">
    <text evidence="1">The sequence shown here is derived from an EMBL/GenBank/DDBJ whole genome shotgun (WGS) entry which is preliminary data.</text>
</comment>
<dbReference type="GeneID" id="81061432"/>
<gene>
    <name evidence="1" type="ORF">EUBHAL_01418</name>
</gene>
<dbReference type="AlphaFoldDB" id="C0EVI0"/>
<name>C0EVI0_9FIRM</name>
<dbReference type="Proteomes" id="UP000003174">
    <property type="component" value="Unassembled WGS sequence"/>
</dbReference>
<reference evidence="1 2" key="2">
    <citation type="submission" date="2009-02" db="EMBL/GenBank/DDBJ databases">
        <title>Draft genome sequence of Eubacterium hallii (DSM 3353).</title>
        <authorList>
            <person name="Sudarsanam P."/>
            <person name="Ley R."/>
            <person name="Guruge J."/>
            <person name="Turnbaugh P.J."/>
            <person name="Mahowald M."/>
            <person name="Liep D."/>
            <person name="Gordon J."/>
        </authorList>
    </citation>
    <scope>NUCLEOTIDE SEQUENCE [LARGE SCALE GENOMIC DNA]</scope>
    <source>
        <strain evidence="1 2">DSM 3353</strain>
    </source>
</reference>
<reference evidence="1 2" key="1">
    <citation type="submission" date="2009-01" db="EMBL/GenBank/DDBJ databases">
        <authorList>
            <person name="Fulton L."/>
            <person name="Clifton S."/>
            <person name="Fulton B."/>
            <person name="Xu J."/>
            <person name="Minx P."/>
            <person name="Pepin K.H."/>
            <person name="Johnson M."/>
            <person name="Bhonagiri V."/>
            <person name="Nash W.E."/>
            <person name="Mardis E.R."/>
            <person name="Wilson R.K."/>
        </authorList>
    </citation>
    <scope>NUCLEOTIDE SEQUENCE [LARGE SCALE GENOMIC DNA]</scope>
    <source>
        <strain evidence="1 2">DSM 3353</strain>
    </source>
</reference>
<protein>
    <submittedName>
        <fullName evidence="1">Uncharacterized protein</fullName>
    </submittedName>
</protein>
<evidence type="ECO:0000313" key="1">
    <source>
        <dbReference type="EMBL" id="EEG36835.1"/>
    </source>
</evidence>
<dbReference type="RefSeq" id="WP_005346636.1">
    <property type="nucleotide sequence ID" value="NZ_ACEP01000064.1"/>
</dbReference>
<dbReference type="EMBL" id="ACEP01000064">
    <property type="protein sequence ID" value="EEG36835.1"/>
    <property type="molecule type" value="Genomic_DNA"/>
</dbReference>
<organism evidence="1 2">
    <name type="scientific">Anaerobutyricum hallii DSM 3353</name>
    <dbReference type="NCBI Taxonomy" id="411469"/>
    <lineage>
        <taxon>Bacteria</taxon>
        <taxon>Bacillati</taxon>
        <taxon>Bacillota</taxon>
        <taxon>Clostridia</taxon>
        <taxon>Lachnospirales</taxon>
        <taxon>Lachnospiraceae</taxon>
        <taxon>Anaerobutyricum</taxon>
    </lineage>
</organism>
<accession>C0EVI0</accession>
<proteinExistence type="predicted"/>
<sequence length="43" mass="4862">MMDTPPIQSDCAFYYLNLVFSDAYSYTGTVCSDGTEEEVELQQ</sequence>
<evidence type="ECO:0000313" key="2">
    <source>
        <dbReference type="Proteomes" id="UP000003174"/>
    </source>
</evidence>